<dbReference type="SMART" id="SM00409">
    <property type="entry name" value="IG"/>
    <property type="match status" value="1"/>
</dbReference>
<feature type="compositionally biased region" description="Basic and acidic residues" evidence="8">
    <location>
        <begin position="274"/>
        <end position="283"/>
    </location>
</feature>
<sequence>MKAGTNMKIAGKTVLVFVLLSITMVMTLAGSNIMSMTVGDSSVLTCLIKGQVSMLTWTITPKVGDPCTLVYRIDTNTTYRANCSDNINLTFRAGLAPALEIQQVEIAQEGIYLCDVASTDGNFRRMYNLTVLAPPRLSLYCDEQGSPVCEAAVGKPPAQLSWGPESSSTAEEEHHDNRTVTVLSKFTACSTNVSNVTTCMVFHPAGNWSQSIACCPSEKNSFFLHIGIITCVLIIITLLAAICYFKLHSDRLCHKTKPPEIAPIHSQQANKSGVEGKIKEASETKPQLHPPNL</sequence>
<dbReference type="InterPro" id="IPR036179">
    <property type="entry name" value="Ig-like_dom_sf"/>
</dbReference>
<feature type="signal peptide" evidence="10">
    <location>
        <begin position="1"/>
        <end position="29"/>
    </location>
</feature>
<comment type="subcellular location">
    <subcellularLocation>
        <location evidence="1">Membrane</location>
        <topology evidence="1">Single-pass membrane protein</topology>
    </subcellularLocation>
</comment>
<evidence type="ECO:0000256" key="3">
    <source>
        <dbReference type="ARBA" id="ARBA00022692"/>
    </source>
</evidence>
<proteinExistence type="inferred from homology"/>
<keyword evidence="4 9" id="KW-1133">Transmembrane helix</keyword>
<dbReference type="Gene3D" id="2.60.40.10">
    <property type="entry name" value="Immunoglobulins"/>
    <property type="match status" value="2"/>
</dbReference>
<evidence type="ECO:0000256" key="8">
    <source>
        <dbReference type="SAM" id="MobiDB-lite"/>
    </source>
</evidence>
<dbReference type="InterPro" id="IPR003599">
    <property type="entry name" value="Ig_sub"/>
</dbReference>
<keyword evidence="7" id="KW-0325">Glycoprotein</keyword>
<organism evidence="12 13">
    <name type="scientific">Ficedula albicollis</name>
    <name type="common">Collared flycatcher</name>
    <name type="synonym">Muscicapa albicollis</name>
    <dbReference type="NCBI Taxonomy" id="59894"/>
    <lineage>
        <taxon>Eukaryota</taxon>
        <taxon>Metazoa</taxon>
        <taxon>Chordata</taxon>
        <taxon>Craniata</taxon>
        <taxon>Vertebrata</taxon>
        <taxon>Euteleostomi</taxon>
        <taxon>Archelosauria</taxon>
        <taxon>Archosauria</taxon>
        <taxon>Dinosauria</taxon>
        <taxon>Saurischia</taxon>
        <taxon>Theropoda</taxon>
        <taxon>Coelurosauria</taxon>
        <taxon>Aves</taxon>
        <taxon>Neognathae</taxon>
        <taxon>Neoaves</taxon>
        <taxon>Telluraves</taxon>
        <taxon>Australaves</taxon>
        <taxon>Passeriformes</taxon>
        <taxon>Muscicapidae</taxon>
        <taxon>Ficedula</taxon>
    </lineage>
</organism>
<gene>
    <name evidence="12" type="primary">LOC101819992</name>
</gene>
<evidence type="ECO:0000256" key="6">
    <source>
        <dbReference type="ARBA" id="ARBA00023157"/>
    </source>
</evidence>
<dbReference type="InterPro" id="IPR013106">
    <property type="entry name" value="Ig_V-set"/>
</dbReference>
<feature type="region of interest" description="Disordered" evidence="8">
    <location>
        <begin position="264"/>
        <end position="293"/>
    </location>
</feature>
<dbReference type="GeneTree" id="ENSGT00390000014496"/>
<dbReference type="PANTHER" id="PTHR21462">
    <property type="entry name" value="CELL SURFACE GLYCOPROTEIN OX2 RECEPTOR PRECURSOR"/>
    <property type="match status" value="1"/>
</dbReference>
<protein>
    <recommendedName>
        <fullName evidence="11">Ig-like domain-containing protein</fullName>
    </recommendedName>
</protein>
<dbReference type="PANTHER" id="PTHR21462:SF2">
    <property type="entry name" value="CELL SURFACE GLYCOPROTEIN CD200 RECEPTOR 2"/>
    <property type="match status" value="1"/>
</dbReference>
<dbReference type="Pfam" id="PF07686">
    <property type="entry name" value="V-set"/>
    <property type="match status" value="1"/>
</dbReference>
<evidence type="ECO:0000259" key="11">
    <source>
        <dbReference type="PROSITE" id="PS50835"/>
    </source>
</evidence>
<keyword evidence="10" id="KW-0732">Signal</keyword>
<evidence type="ECO:0000313" key="12">
    <source>
        <dbReference type="Ensembl" id="ENSFALP00000032885.1"/>
    </source>
</evidence>
<dbReference type="Proteomes" id="UP000016665">
    <property type="component" value="Chromosome 1"/>
</dbReference>
<dbReference type="InterPro" id="IPR007110">
    <property type="entry name" value="Ig-like_dom"/>
</dbReference>
<evidence type="ECO:0000256" key="2">
    <source>
        <dbReference type="ARBA" id="ARBA00008215"/>
    </source>
</evidence>
<comment type="similarity">
    <text evidence="2">Belongs to the CD200R family.</text>
</comment>
<feature type="transmembrane region" description="Helical" evidence="9">
    <location>
        <begin position="222"/>
        <end position="245"/>
    </location>
</feature>
<keyword evidence="5 9" id="KW-0472">Membrane</keyword>
<feature type="domain" description="Ig-like" evidence="11">
    <location>
        <begin position="39"/>
        <end position="130"/>
    </location>
</feature>
<keyword evidence="3 9" id="KW-0812">Transmembrane</keyword>
<name>A0A803WD29_FICAL</name>
<dbReference type="GO" id="GO:0150077">
    <property type="term" value="P:regulation of neuroinflammatory response"/>
    <property type="evidence" value="ECO:0007669"/>
    <property type="project" value="InterPro"/>
</dbReference>
<reference evidence="12 13" key="1">
    <citation type="journal article" date="2012" name="Nature">
        <title>The genomic landscape of species divergence in Ficedula flycatchers.</title>
        <authorList>
            <person name="Ellegren H."/>
            <person name="Smeds L."/>
            <person name="Burri R."/>
            <person name="Olason P.I."/>
            <person name="Backstrom N."/>
            <person name="Kawakami T."/>
            <person name="Kunstner A."/>
            <person name="Makinen H."/>
            <person name="Nadachowska-Brzyska K."/>
            <person name="Qvarnstrom A."/>
            <person name="Uebbing S."/>
            <person name="Wolf J.B."/>
        </authorList>
    </citation>
    <scope>NUCLEOTIDE SEQUENCE [LARGE SCALE GENOMIC DNA]</scope>
</reference>
<keyword evidence="6" id="KW-1015">Disulfide bond</keyword>
<reference evidence="12" key="3">
    <citation type="submission" date="2025-09" db="UniProtKB">
        <authorList>
            <consortium name="Ensembl"/>
        </authorList>
    </citation>
    <scope>IDENTIFICATION</scope>
</reference>
<evidence type="ECO:0000313" key="13">
    <source>
        <dbReference type="Proteomes" id="UP000016665"/>
    </source>
</evidence>
<dbReference type="PROSITE" id="PS50835">
    <property type="entry name" value="IG_LIKE"/>
    <property type="match status" value="1"/>
</dbReference>
<evidence type="ECO:0000256" key="1">
    <source>
        <dbReference type="ARBA" id="ARBA00004167"/>
    </source>
</evidence>
<dbReference type="GO" id="GO:0009897">
    <property type="term" value="C:external side of plasma membrane"/>
    <property type="evidence" value="ECO:0007669"/>
    <property type="project" value="TreeGrafter"/>
</dbReference>
<dbReference type="InterPro" id="IPR013783">
    <property type="entry name" value="Ig-like_fold"/>
</dbReference>
<dbReference type="AlphaFoldDB" id="A0A803WD29"/>
<accession>A0A803WD29</accession>
<dbReference type="SUPFAM" id="SSF48726">
    <property type="entry name" value="Immunoglobulin"/>
    <property type="match status" value="1"/>
</dbReference>
<reference evidence="12" key="2">
    <citation type="submission" date="2025-08" db="UniProtKB">
        <authorList>
            <consortium name="Ensembl"/>
        </authorList>
    </citation>
    <scope>IDENTIFICATION</scope>
</reference>
<dbReference type="InterPro" id="IPR040012">
    <property type="entry name" value="CD200R"/>
</dbReference>
<evidence type="ECO:0000256" key="9">
    <source>
        <dbReference type="SAM" id="Phobius"/>
    </source>
</evidence>
<feature type="chain" id="PRO_5032301122" description="Ig-like domain-containing protein" evidence="10">
    <location>
        <begin position="30"/>
        <end position="293"/>
    </location>
</feature>
<evidence type="ECO:0000256" key="5">
    <source>
        <dbReference type="ARBA" id="ARBA00023136"/>
    </source>
</evidence>
<evidence type="ECO:0000256" key="7">
    <source>
        <dbReference type="ARBA" id="ARBA00023180"/>
    </source>
</evidence>
<evidence type="ECO:0000256" key="4">
    <source>
        <dbReference type="ARBA" id="ARBA00022989"/>
    </source>
</evidence>
<evidence type="ECO:0000256" key="10">
    <source>
        <dbReference type="SAM" id="SignalP"/>
    </source>
</evidence>
<dbReference type="Ensembl" id="ENSFALT00000032141.1">
    <property type="protein sequence ID" value="ENSFALP00000032885.1"/>
    <property type="gene ID" value="ENSFALG00000005862.2"/>
</dbReference>
<dbReference type="GO" id="GO:0038023">
    <property type="term" value="F:signaling receptor activity"/>
    <property type="evidence" value="ECO:0007669"/>
    <property type="project" value="InterPro"/>
</dbReference>
<keyword evidence="13" id="KW-1185">Reference proteome</keyword>